<accession>A0A3M6V126</accession>
<proteinExistence type="inferred from homology"/>
<comment type="similarity">
    <text evidence="1">Belongs to the cornifelin family.</text>
</comment>
<name>A0A3M6V126_POCDA</name>
<dbReference type="EMBL" id="RCHS01000299">
    <property type="protein sequence ID" value="RMX59656.1"/>
    <property type="molecule type" value="Genomic_DNA"/>
</dbReference>
<keyword evidence="2" id="KW-1133">Transmembrane helix</keyword>
<evidence type="ECO:0000313" key="4">
    <source>
        <dbReference type="Proteomes" id="UP000275408"/>
    </source>
</evidence>
<organism evidence="3 4">
    <name type="scientific">Pocillopora damicornis</name>
    <name type="common">Cauliflower coral</name>
    <name type="synonym">Millepora damicornis</name>
    <dbReference type="NCBI Taxonomy" id="46731"/>
    <lineage>
        <taxon>Eukaryota</taxon>
        <taxon>Metazoa</taxon>
        <taxon>Cnidaria</taxon>
        <taxon>Anthozoa</taxon>
        <taxon>Hexacorallia</taxon>
        <taxon>Scleractinia</taxon>
        <taxon>Astrocoeniina</taxon>
        <taxon>Pocilloporidae</taxon>
        <taxon>Pocillopora</taxon>
    </lineage>
</organism>
<gene>
    <name evidence="3" type="ORF">pdam_00010472</name>
</gene>
<dbReference type="InterPro" id="IPR006461">
    <property type="entry name" value="PLAC_motif_containing"/>
</dbReference>
<dbReference type="STRING" id="46731.A0A3M6V126"/>
<evidence type="ECO:0000256" key="2">
    <source>
        <dbReference type="SAM" id="Phobius"/>
    </source>
</evidence>
<keyword evidence="2" id="KW-0812">Transmembrane</keyword>
<dbReference type="Proteomes" id="UP000275408">
    <property type="component" value="Unassembled WGS sequence"/>
</dbReference>
<keyword evidence="4" id="KW-1185">Reference proteome</keyword>
<sequence>MARQWSHGLFGCFDDCGTCLVTYFCHCYTAGKNAEAVGDSCLLCGLATFVPLANIFFMAQIRSKIREQKGIDGTFLNDILATCCCPLCMLVQSAQEVKGSPGAMSIARS</sequence>
<dbReference type="Pfam" id="PF04749">
    <property type="entry name" value="PLAC8"/>
    <property type="match status" value="1"/>
</dbReference>
<keyword evidence="2" id="KW-0472">Membrane</keyword>
<evidence type="ECO:0000256" key="1">
    <source>
        <dbReference type="ARBA" id="ARBA00009024"/>
    </source>
</evidence>
<dbReference type="NCBIfam" id="TIGR01571">
    <property type="entry name" value="A_thal_Cys_rich"/>
    <property type="match status" value="1"/>
</dbReference>
<protein>
    <submittedName>
        <fullName evidence="3">Uncharacterized protein</fullName>
    </submittedName>
</protein>
<reference evidence="3 4" key="1">
    <citation type="journal article" date="2018" name="Sci. Rep.">
        <title>Comparative analysis of the Pocillopora damicornis genome highlights role of immune system in coral evolution.</title>
        <authorList>
            <person name="Cunning R."/>
            <person name="Bay R.A."/>
            <person name="Gillette P."/>
            <person name="Baker A.C."/>
            <person name="Traylor-Knowles N."/>
        </authorList>
    </citation>
    <scope>NUCLEOTIDE SEQUENCE [LARGE SCALE GENOMIC DNA]</scope>
    <source>
        <strain evidence="3">RSMAS</strain>
        <tissue evidence="3">Whole animal</tissue>
    </source>
</reference>
<evidence type="ECO:0000313" key="3">
    <source>
        <dbReference type="EMBL" id="RMX59656.1"/>
    </source>
</evidence>
<feature type="transmembrane region" description="Helical" evidence="2">
    <location>
        <begin position="36"/>
        <end position="59"/>
    </location>
</feature>
<dbReference type="AlphaFoldDB" id="A0A3M6V126"/>
<dbReference type="PANTHER" id="PTHR15907">
    <property type="entry name" value="DUF614 FAMILY PROTEIN-RELATED"/>
    <property type="match status" value="1"/>
</dbReference>
<comment type="caution">
    <text evidence="3">The sequence shown here is derived from an EMBL/GenBank/DDBJ whole genome shotgun (WGS) entry which is preliminary data.</text>
</comment>